<dbReference type="HOGENOM" id="CLU_132461_0_1_6"/>
<feature type="region of interest" description="Disordered" evidence="1">
    <location>
        <begin position="93"/>
        <end position="115"/>
    </location>
</feature>
<gene>
    <name evidence="3" type="ORF">Mettu_0240</name>
</gene>
<evidence type="ECO:0000313" key="3">
    <source>
        <dbReference type="EMBL" id="EGW21476.1"/>
    </source>
</evidence>
<dbReference type="Proteomes" id="UP000004664">
    <property type="component" value="Unassembled WGS sequence"/>
</dbReference>
<evidence type="ECO:0000256" key="1">
    <source>
        <dbReference type="SAM" id="MobiDB-lite"/>
    </source>
</evidence>
<feature type="compositionally biased region" description="Basic and acidic residues" evidence="1">
    <location>
        <begin position="150"/>
        <end position="159"/>
    </location>
</feature>
<keyword evidence="4" id="KW-1185">Reference proteome</keyword>
<accession>G3ITZ3</accession>
<dbReference type="eggNOG" id="ENOG5032YY1">
    <property type="taxonomic scope" value="Bacteria"/>
</dbReference>
<proteinExistence type="predicted"/>
<feature type="domain" description="DUF4398" evidence="2">
    <location>
        <begin position="65"/>
        <end position="139"/>
    </location>
</feature>
<feature type="region of interest" description="Disordered" evidence="1">
    <location>
        <begin position="129"/>
        <end position="159"/>
    </location>
</feature>
<dbReference type="InterPro" id="IPR025511">
    <property type="entry name" value="DUF4398"/>
</dbReference>
<protein>
    <recommendedName>
        <fullName evidence="2">DUF4398 domain-containing protein</fullName>
    </recommendedName>
</protein>
<feature type="compositionally biased region" description="Basic and acidic residues" evidence="1">
    <location>
        <begin position="129"/>
        <end position="142"/>
    </location>
</feature>
<dbReference type="STRING" id="697282.Mettu_0240"/>
<sequence>MIFRIFIKTTYTPIRNLGSCESVDQQKVHIMFTVNTFFRSGSSAILTSLLLFLPGCSSTPPKEVLSQAETAIQNADRAGASQYEPQLLSSARTKLSRANKEMADEENDEARRMAEEAFSEAVLANAKAEAAKQAKETDDMKKAIQALKQEASRESESQQ</sequence>
<dbReference type="AlphaFoldDB" id="G3ITZ3"/>
<name>G3ITZ3_METTV</name>
<dbReference type="EMBL" id="JH109152">
    <property type="protein sequence ID" value="EGW21476.1"/>
    <property type="molecule type" value="Genomic_DNA"/>
</dbReference>
<reference evidence="3 4" key="1">
    <citation type="submission" date="2011-06" db="EMBL/GenBank/DDBJ databases">
        <title>Genomic sequence of Methylobacter tundripaludum SV96.</title>
        <authorList>
            <consortium name="US DOE Joint Genome Institute"/>
            <person name="Lucas S."/>
            <person name="Han J."/>
            <person name="Lapidus A."/>
            <person name="Cheng J.-F."/>
            <person name="Goodwin L."/>
            <person name="Pitluck S."/>
            <person name="Held B."/>
            <person name="Detter J.C."/>
            <person name="Han C."/>
            <person name="Tapia R."/>
            <person name="Land M."/>
            <person name="Hauser L."/>
            <person name="Kyrpides N."/>
            <person name="Ivanova N."/>
            <person name="Ovchinnikova G."/>
            <person name="Pagani I."/>
            <person name="Klotz M.G."/>
            <person name="Dispirito A.A."/>
            <person name="Murrell J.C."/>
            <person name="Dunfield P."/>
            <person name="Kalyuzhnaya M.G."/>
            <person name="Svenning M."/>
            <person name="Trotsenko Y.A."/>
            <person name="Stein L.Y."/>
            <person name="Woyke T."/>
        </authorList>
    </citation>
    <scope>NUCLEOTIDE SEQUENCE [LARGE SCALE GENOMIC DNA]</scope>
    <source>
        <strain evidence="4">ATCC BAA-1195 / DSM 17260 / SV96</strain>
    </source>
</reference>
<organism evidence="3 4">
    <name type="scientific">Methylobacter tundripaludum (strain ATCC BAA-1195 / DSM 17260 / SV96)</name>
    <dbReference type="NCBI Taxonomy" id="697282"/>
    <lineage>
        <taxon>Bacteria</taxon>
        <taxon>Pseudomonadati</taxon>
        <taxon>Pseudomonadota</taxon>
        <taxon>Gammaproteobacteria</taxon>
        <taxon>Methylococcales</taxon>
        <taxon>Methylococcaceae</taxon>
        <taxon>Methylobacter</taxon>
    </lineage>
</organism>
<evidence type="ECO:0000259" key="2">
    <source>
        <dbReference type="Pfam" id="PF14346"/>
    </source>
</evidence>
<dbReference type="Gene3D" id="1.20.1270.390">
    <property type="match status" value="1"/>
</dbReference>
<evidence type="ECO:0000313" key="4">
    <source>
        <dbReference type="Proteomes" id="UP000004664"/>
    </source>
</evidence>
<dbReference type="Pfam" id="PF14346">
    <property type="entry name" value="DUF4398"/>
    <property type="match status" value="1"/>
</dbReference>